<organism evidence="8 9">
    <name type="scientific">Spiribacter salinus M19-40</name>
    <dbReference type="NCBI Taxonomy" id="1260251"/>
    <lineage>
        <taxon>Bacteria</taxon>
        <taxon>Pseudomonadati</taxon>
        <taxon>Pseudomonadota</taxon>
        <taxon>Gammaproteobacteria</taxon>
        <taxon>Chromatiales</taxon>
        <taxon>Ectothiorhodospiraceae</taxon>
        <taxon>Spiribacter</taxon>
    </lineage>
</organism>
<dbReference type="PROSITE" id="PS50198">
    <property type="entry name" value="PPIC_PPIASE_2"/>
    <property type="match status" value="1"/>
</dbReference>
<name>R4VMF8_9GAMM</name>
<feature type="chain" id="PRO_5007929913" description="peptidylprolyl isomerase" evidence="6">
    <location>
        <begin position="28"/>
        <end position="277"/>
    </location>
</feature>
<evidence type="ECO:0000256" key="6">
    <source>
        <dbReference type="SAM" id="SignalP"/>
    </source>
</evidence>
<dbReference type="Pfam" id="PF13616">
    <property type="entry name" value="Rotamase_3"/>
    <property type="match status" value="1"/>
</dbReference>
<proteinExistence type="inferred from homology"/>
<dbReference type="eggNOG" id="COG0760">
    <property type="taxonomic scope" value="Bacteria"/>
</dbReference>
<evidence type="ECO:0000256" key="4">
    <source>
        <dbReference type="ARBA" id="ARBA00023110"/>
    </source>
</evidence>
<keyword evidence="6" id="KW-0732">Signal</keyword>
<evidence type="ECO:0000259" key="7">
    <source>
        <dbReference type="PROSITE" id="PS50198"/>
    </source>
</evidence>
<dbReference type="PANTHER" id="PTHR47245">
    <property type="entry name" value="PEPTIDYLPROLYL ISOMERASE"/>
    <property type="match status" value="1"/>
</dbReference>
<dbReference type="SUPFAM" id="SSF109998">
    <property type="entry name" value="Triger factor/SurA peptide-binding domain-like"/>
    <property type="match status" value="1"/>
</dbReference>
<dbReference type="InterPro" id="IPR050245">
    <property type="entry name" value="PrsA_foldase"/>
</dbReference>
<dbReference type="Gene3D" id="1.10.8.1040">
    <property type="match status" value="1"/>
</dbReference>
<dbReference type="AlphaFoldDB" id="R4VMF8"/>
<protein>
    <recommendedName>
        <fullName evidence="3">peptidylprolyl isomerase</fullName>
        <ecNumber evidence="3">5.2.1.8</ecNumber>
    </recommendedName>
</protein>
<evidence type="ECO:0000313" key="9">
    <source>
        <dbReference type="Proteomes" id="UP000017881"/>
    </source>
</evidence>
<dbReference type="SUPFAM" id="SSF54534">
    <property type="entry name" value="FKBP-like"/>
    <property type="match status" value="1"/>
</dbReference>
<comment type="catalytic activity">
    <reaction evidence="1">
        <text>[protein]-peptidylproline (omega=180) = [protein]-peptidylproline (omega=0)</text>
        <dbReference type="Rhea" id="RHEA:16237"/>
        <dbReference type="Rhea" id="RHEA-COMP:10747"/>
        <dbReference type="Rhea" id="RHEA-COMP:10748"/>
        <dbReference type="ChEBI" id="CHEBI:83833"/>
        <dbReference type="ChEBI" id="CHEBI:83834"/>
        <dbReference type="EC" id="5.2.1.8"/>
    </reaction>
</comment>
<dbReference type="HOGENOM" id="CLU_034646_1_1_6"/>
<dbReference type="EC" id="5.2.1.8" evidence="3"/>
<dbReference type="InterPro" id="IPR046357">
    <property type="entry name" value="PPIase_dom_sf"/>
</dbReference>
<keyword evidence="4 5" id="KW-0697">Rotamase</keyword>
<dbReference type="GO" id="GO:0003755">
    <property type="term" value="F:peptidyl-prolyl cis-trans isomerase activity"/>
    <property type="evidence" value="ECO:0007669"/>
    <property type="project" value="UniProtKB-KW"/>
</dbReference>
<reference evidence="8 9" key="1">
    <citation type="journal article" date="2013" name="Genome Announc.">
        <title>Draft Genome of Spiribacter salinus M19-40, an Abundant Gammaproteobacterium in Aquatic Hypersaline Environments.</title>
        <authorList>
            <person name="Leon M.J."/>
            <person name="Ghai R."/>
            <person name="Fernandez A.B."/>
            <person name="Sanchez-Porro C."/>
            <person name="Rodriguez-Valera F."/>
            <person name="Ventosa A."/>
        </authorList>
    </citation>
    <scope>NUCLEOTIDE SEQUENCE [LARGE SCALE GENOMIC DNA]</scope>
    <source>
        <strain evidence="8">M19-40</strain>
    </source>
</reference>
<dbReference type="Proteomes" id="UP000017881">
    <property type="component" value="Chromosome"/>
</dbReference>
<comment type="similarity">
    <text evidence="2">Belongs to the PpiC/parvulin rotamase family.</text>
</comment>
<accession>R4VMF8</accession>
<dbReference type="Gene3D" id="3.10.50.40">
    <property type="match status" value="1"/>
</dbReference>
<dbReference type="InterPro" id="IPR027304">
    <property type="entry name" value="Trigger_fact/SurA_dom_sf"/>
</dbReference>
<gene>
    <name evidence="8" type="ORF">SPISAL_03270</name>
</gene>
<evidence type="ECO:0000256" key="5">
    <source>
        <dbReference type="PROSITE-ProRule" id="PRU00278"/>
    </source>
</evidence>
<dbReference type="KEGG" id="ssal:SPISAL_03270"/>
<sequence>MKQTVQPRLTRLLTILALLAVAGTPLAQDQGDVVAEINGEPINELELNQLVGQQTGGETDLPAVQRRQFLEEIINLVLLAQAGEEAGLELNPELQAQITNNRRRALAQSFVRENTTGDPIDEDTLRARYEDQYGGEAPREYRARHILVGEREQAQGLIDRLNDGEAFEALAEQHSQDGSSDNGGDLGWFTPGDMVEPFSEAVTGLSEGELTQTPVQTGFGWHVIRLDETREGEAPAFEDVADELRMGLINRRIQDRINALRESADIDYEANWAEPTD</sequence>
<keyword evidence="5 8" id="KW-0413">Isomerase</keyword>
<evidence type="ECO:0000256" key="3">
    <source>
        <dbReference type="ARBA" id="ARBA00013194"/>
    </source>
</evidence>
<dbReference type="PANTHER" id="PTHR47245:SF2">
    <property type="entry name" value="PEPTIDYL-PROLYL CIS-TRANS ISOMERASE HP_0175-RELATED"/>
    <property type="match status" value="1"/>
</dbReference>
<evidence type="ECO:0000256" key="2">
    <source>
        <dbReference type="ARBA" id="ARBA00007656"/>
    </source>
</evidence>
<feature type="signal peptide" evidence="6">
    <location>
        <begin position="1"/>
        <end position="27"/>
    </location>
</feature>
<evidence type="ECO:0000313" key="8">
    <source>
        <dbReference type="EMBL" id="AGM40748.1"/>
    </source>
</evidence>
<feature type="domain" description="PpiC" evidence="7">
    <location>
        <begin position="138"/>
        <end position="228"/>
    </location>
</feature>
<evidence type="ECO:0000256" key="1">
    <source>
        <dbReference type="ARBA" id="ARBA00000971"/>
    </source>
</evidence>
<dbReference type="InterPro" id="IPR023058">
    <property type="entry name" value="PPIase_PpiC_CS"/>
</dbReference>
<dbReference type="InterPro" id="IPR000297">
    <property type="entry name" value="PPIase_PpiC"/>
</dbReference>
<dbReference type="EMBL" id="CP005963">
    <property type="protein sequence ID" value="AGM40748.1"/>
    <property type="molecule type" value="Genomic_DNA"/>
</dbReference>
<keyword evidence="9" id="KW-1185">Reference proteome</keyword>
<dbReference type="PROSITE" id="PS01096">
    <property type="entry name" value="PPIC_PPIASE_1"/>
    <property type="match status" value="1"/>
</dbReference>